<feature type="compositionally biased region" description="Basic and acidic residues" evidence="1">
    <location>
        <begin position="38"/>
        <end position="54"/>
    </location>
</feature>
<feature type="non-terminal residue" evidence="2">
    <location>
        <position position="282"/>
    </location>
</feature>
<gene>
    <name evidence="2" type="ORF">PGLA2088_LOCUS50628</name>
</gene>
<evidence type="ECO:0000313" key="3">
    <source>
        <dbReference type="Proteomes" id="UP000626109"/>
    </source>
</evidence>
<feature type="compositionally biased region" description="Polar residues" evidence="1">
    <location>
        <begin position="125"/>
        <end position="139"/>
    </location>
</feature>
<name>A0A813LYF6_POLGL</name>
<dbReference type="Proteomes" id="UP000626109">
    <property type="component" value="Unassembled WGS sequence"/>
</dbReference>
<accession>A0A813LYF6</accession>
<feature type="compositionally biased region" description="Polar residues" evidence="1">
    <location>
        <begin position="59"/>
        <end position="75"/>
    </location>
</feature>
<comment type="caution">
    <text evidence="2">The sequence shown here is derived from an EMBL/GenBank/DDBJ whole genome shotgun (WGS) entry which is preliminary data.</text>
</comment>
<proteinExistence type="predicted"/>
<evidence type="ECO:0000256" key="1">
    <source>
        <dbReference type="SAM" id="MobiDB-lite"/>
    </source>
</evidence>
<evidence type="ECO:0000313" key="2">
    <source>
        <dbReference type="EMBL" id="CAE8741719.1"/>
    </source>
</evidence>
<feature type="region of interest" description="Disordered" evidence="1">
    <location>
        <begin position="12"/>
        <end position="282"/>
    </location>
</feature>
<sequence length="282" mass="30240">MIWASLRNGIFTSNYTPDMISGPAEPVPKKSSAAPYRVGDDSPGRDVSRGRADPDPSAQVGSASPETSYWNQSQHVGEKVPSGGARWPRRAEPQRAITPSRLGRNMVVARRLDPTFATLVPGSRPGSQGTNFRSGSASPTFGPGSPIDGENSISWWNCSRATTPRLVSDRERPNSSEGKAPARSRQRMYGTPVPLPPMSKQPPRRTSEEWGGGRTSAQFRSSDRRCARSPRHFGHSGTPCATAQQRPSPDVEGHDASSAQSDLARQIQALFPGNEGIASAPG</sequence>
<protein>
    <submittedName>
        <fullName evidence="2">Uncharacterized protein</fullName>
    </submittedName>
</protein>
<dbReference type="EMBL" id="CAJNNW010037427">
    <property type="protein sequence ID" value="CAE8741719.1"/>
    <property type="molecule type" value="Genomic_DNA"/>
</dbReference>
<organism evidence="2 3">
    <name type="scientific">Polarella glacialis</name>
    <name type="common">Dinoflagellate</name>
    <dbReference type="NCBI Taxonomy" id="89957"/>
    <lineage>
        <taxon>Eukaryota</taxon>
        <taxon>Sar</taxon>
        <taxon>Alveolata</taxon>
        <taxon>Dinophyceae</taxon>
        <taxon>Suessiales</taxon>
        <taxon>Suessiaceae</taxon>
        <taxon>Polarella</taxon>
    </lineage>
</organism>
<dbReference type="AlphaFoldDB" id="A0A813LYF6"/>
<feature type="compositionally biased region" description="Polar residues" evidence="1">
    <location>
        <begin position="151"/>
        <end position="162"/>
    </location>
</feature>
<reference evidence="2" key="1">
    <citation type="submission" date="2021-02" db="EMBL/GenBank/DDBJ databases">
        <authorList>
            <person name="Dougan E. K."/>
            <person name="Rhodes N."/>
            <person name="Thang M."/>
            <person name="Chan C."/>
        </authorList>
    </citation>
    <scope>NUCLEOTIDE SEQUENCE</scope>
</reference>